<comment type="caution">
    <text evidence="2">The sequence shown here is derived from an EMBL/GenBank/DDBJ whole genome shotgun (WGS) entry which is preliminary data.</text>
</comment>
<feature type="compositionally biased region" description="Basic and acidic residues" evidence="1">
    <location>
        <begin position="153"/>
        <end position="171"/>
    </location>
</feature>
<dbReference type="AlphaFoldDB" id="A0A8J5YP71"/>
<feature type="region of interest" description="Disordered" evidence="1">
    <location>
        <begin position="1"/>
        <end position="30"/>
    </location>
</feature>
<name>A0A8J5YP71_9ROSI</name>
<dbReference type="PANTHER" id="PTHR34193:SF1">
    <property type="entry name" value="EXPRESSED PROTEIN"/>
    <property type="match status" value="1"/>
</dbReference>
<feature type="compositionally biased region" description="Low complexity" evidence="1">
    <location>
        <begin position="262"/>
        <end position="287"/>
    </location>
</feature>
<organism evidence="2 3">
    <name type="scientific">Gossypium anomalum</name>
    <dbReference type="NCBI Taxonomy" id="47600"/>
    <lineage>
        <taxon>Eukaryota</taxon>
        <taxon>Viridiplantae</taxon>
        <taxon>Streptophyta</taxon>
        <taxon>Embryophyta</taxon>
        <taxon>Tracheophyta</taxon>
        <taxon>Spermatophyta</taxon>
        <taxon>Magnoliopsida</taxon>
        <taxon>eudicotyledons</taxon>
        <taxon>Gunneridae</taxon>
        <taxon>Pentapetalae</taxon>
        <taxon>rosids</taxon>
        <taxon>malvids</taxon>
        <taxon>Malvales</taxon>
        <taxon>Malvaceae</taxon>
        <taxon>Malvoideae</taxon>
        <taxon>Gossypium</taxon>
    </lineage>
</organism>
<sequence length="336" mass="37473">MARHPLSHKQSSIIPLTLPSPSTQFSSPENMLHPPKSSFCLSEHMVNNYDSRVQKTAQNYRRWNTMEADATSMMEDDYGASTPLWGSTNPSRSPSHGKNINYRCLSPSSKAQAIARGQKELMEMVSRMPESCFELTLKDLVEQQQPVVVEPKQESFAKGRGTIDQHTYSKEKAKKKMKKNPKPQFNRSGSIDNGGLLLKMVFPFSLGWKSKNKKKKKNESNTNHNSKVSPKPTVSDESGKNVDKEWWKKRSGSSESEGGGSNINSGSSKSSRSSSTGSSSCGNINNTSHRHKGNGCLAFIFTRKSKASRRQVIKECQDEQVYGESVNDISYHSDQI</sequence>
<keyword evidence="3" id="KW-1185">Reference proteome</keyword>
<feature type="region of interest" description="Disordered" evidence="1">
    <location>
        <begin position="211"/>
        <end position="287"/>
    </location>
</feature>
<evidence type="ECO:0000256" key="1">
    <source>
        <dbReference type="SAM" id="MobiDB-lite"/>
    </source>
</evidence>
<protein>
    <submittedName>
        <fullName evidence="2">Uncharacterized protein</fullName>
    </submittedName>
</protein>
<evidence type="ECO:0000313" key="2">
    <source>
        <dbReference type="EMBL" id="KAG8493848.1"/>
    </source>
</evidence>
<gene>
    <name evidence="2" type="ORF">CXB51_011140</name>
</gene>
<reference evidence="2 3" key="1">
    <citation type="journal article" date="2021" name="bioRxiv">
        <title>The Gossypium anomalum genome as a resource for cotton improvement and evolutionary analysis of hybrid incompatibility.</title>
        <authorList>
            <person name="Grover C.E."/>
            <person name="Yuan D."/>
            <person name="Arick M.A."/>
            <person name="Miller E.R."/>
            <person name="Hu G."/>
            <person name="Peterson D.G."/>
            <person name="Wendel J.F."/>
            <person name="Udall J.A."/>
        </authorList>
    </citation>
    <scope>NUCLEOTIDE SEQUENCE [LARGE SCALE GENOMIC DNA]</scope>
    <source>
        <strain evidence="2">JFW-Udall</strain>
        <tissue evidence="2">Leaf</tissue>
    </source>
</reference>
<feature type="compositionally biased region" description="Basic and acidic residues" evidence="1">
    <location>
        <begin position="237"/>
        <end position="248"/>
    </location>
</feature>
<dbReference type="OrthoDB" id="776574at2759"/>
<dbReference type="Proteomes" id="UP000701853">
    <property type="component" value="Chromosome 5"/>
</dbReference>
<feature type="region of interest" description="Disordered" evidence="1">
    <location>
        <begin position="153"/>
        <end position="192"/>
    </location>
</feature>
<feature type="compositionally biased region" description="Basic residues" evidence="1">
    <location>
        <begin position="172"/>
        <end position="181"/>
    </location>
</feature>
<dbReference type="EMBL" id="JAHUZN010000005">
    <property type="protein sequence ID" value="KAG8493848.1"/>
    <property type="molecule type" value="Genomic_DNA"/>
</dbReference>
<proteinExistence type="predicted"/>
<accession>A0A8J5YP71</accession>
<dbReference type="PANTHER" id="PTHR34193">
    <property type="entry name" value="OS11G0199801 PROTEIN"/>
    <property type="match status" value="1"/>
</dbReference>
<feature type="compositionally biased region" description="Low complexity" evidence="1">
    <location>
        <begin position="11"/>
        <end position="23"/>
    </location>
</feature>
<evidence type="ECO:0000313" key="3">
    <source>
        <dbReference type="Proteomes" id="UP000701853"/>
    </source>
</evidence>